<accession>A0AAN9E655</accession>
<feature type="compositionally biased region" description="Acidic residues" evidence="1">
    <location>
        <begin position="184"/>
        <end position="193"/>
    </location>
</feature>
<dbReference type="AlphaFoldDB" id="A0AAN9E655"/>
<name>A0AAN9E655_CROPI</name>
<feature type="region of interest" description="Disordered" evidence="1">
    <location>
        <begin position="1"/>
        <end position="70"/>
    </location>
</feature>
<feature type="region of interest" description="Disordered" evidence="1">
    <location>
        <begin position="181"/>
        <end position="264"/>
    </location>
</feature>
<dbReference type="EMBL" id="JAYWIO010000008">
    <property type="protein sequence ID" value="KAK7245603.1"/>
    <property type="molecule type" value="Genomic_DNA"/>
</dbReference>
<evidence type="ECO:0000313" key="2">
    <source>
        <dbReference type="EMBL" id="KAK7245603.1"/>
    </source>
</evidence>
<comment type="caution">
    <text evidence="2">The sequence shown here is derived from an EMBL/GenBank/DDBJ whole genome shotgun (WGS) entry which is preliminary data.</text>
</comment>
<protein>
    <submittedName>
        <fullName evidence="2">Uncharacterized protein</fullName>
    </submittedName>
</protein>
<keyword evidence="3" id="KW-1185">Reference proteome</keyword>
<proteinExistence type="predicted"/>
<evidence type="ECO:0000313" key="3">
    <source>
        <dbReference type="Proteomes" id="UP001372338"/>
    </source>
</evidence>
<reference evidence="2 3" key="1">
    <citation type="submission" date="2024-01" db="EMBL/GenBank/DDBJ databases">
        <title>The genomes of 5 underutilized Papilionoideae crops provide insights into root nodulation and disease resistanc.</title>
        <authorList>
            <person name="Yuan L."/>
        </authorList>
    </citation>
    <scope>NUCLEOTIDE SEQUENCE [LARGE SCALE GENOMIC DNA]</scope>
    <source>
        <strain evidence="2">ZHUSHIDOU_FW_LH</strain>
        <tissue evidence="2">Leaf</tissue>
    </source>
</reference>
<feature type="compositionally biased region" description="Basic and acidic residues" evidence="1">
    <location>
        <begin position="1"/>
        <end position="11"/>
    </location>
</feature>
<feature type="compositionally biased region" description="Polar residues" evidence="1">
    <location>
        <begin position="255"/>
        <end position="264"/>
    </location>
</feature>
<sequence>MERQEKEKAPVHESASNLKTKAKGKGFKIPAVATRSSKRCRKSKESKDGSRPSTSKSKKPKREKTPPNLLENWDVKITTRPDGQKDKLFRLQLLCEDPAQVELDLRLMLALHMCPPQRLKGKDREYALLFLVEYLEKSLGRNFSKKEVLQLVDGFYNIDMLCFGFLELINYCSTLSFSLPHQSEEDDDDDEDGGGSGAAADADAENGGGSGAAAGAAAENGGGSGAAAAAEDGGGSGDGVAADDDDYEIEEYCLPSSSVTRKES</sequence>
<organism evidence="2 3">
    <name type="scientific">Crotalaria pallida</name>
    <name type="common">Smooth rattlebox</name>
    <name type="synonym">Crotalaria striata</name>
    <dbReference type="NCBI Taxonomy" id="3830"/>
    <lineage>
        <taxon>Eukaryota</taxon>
        <taxon>Viridiplantae</taxon>
        <taxon>Streptophyta</taxon>
        <taxon>Embryophyta</taxon>
        <taxon>Tracheophyta</taxon>
        <taxon>Spermatophyta</taxon>
        <taxon>Magnoliopsida</taxon>
        <taxon>eudicotyledons</taxon>
        <taxon>Gunneridae</taxon>
        <taxon>Pentapetalae</taxon>
        <taxon>rosids</taxon>
        <taxon>fabids</taxon>
        <taxon>Fabales</taxon>
        <taxon>Fabaceae</taxon>
        <taxon>Papilionoideae</taxon>
        <taxon>50 kb inversion clade</taxon>
        <taxon>genistoids sensu lato</taxon>
        <taxon>core genistoids</taxon>
        <taxon>Crotalarieae</taxon>
        <taxon>Crotalaria</taxon>
    </lineage>
</organism>
<evidence type="ECO:0000256" key="1">
    <source>
        <dbReference type="SAM" id="MobiDB-lite"/>
    </source>
</evidence>
<feature type="compositionally biased region" description="Acidic residues" evidence="1">
    <location>
        <begin position="241"/>
        <end position="251"/>
    </location>
</feature>
<dbReference type="Proteomes" id="UP001372338">
    <property type="component" value="Unassembled WGS sequence"/>
</dbReference>
<gene>
    <name evidence="2" type="ORF">RIF29_40450</name>
</gene>